<dbReference type="PANTHER" id="PTHR31840">
    <property type="entry name" value="COILED-COIL DOMAIN-CONTAINING PROTEIN 97"/>
    <property type="match status" value="1"/>
</dbReference>
<sequence length="234" mass="27176">MPFFPMSTGLSQQDANDASSASNQLKPPVSVQAKNRRKRYLDQHPEYFSADLEMAGLFLFVAVQAIHIHVLTDLLTQLVRPLDPLLYDRLIRRFQTPAERETEGRTKGFSGILQADLLRSEAKMDALAHPDPNAMLSYRRGPNGEIVAEDKDDIPANKEEGEQRWRWEMEMRFLKGADYDFDYETVDENDEYDDWNEEQERYFDEEEPEWVFDKEQAGDAQKEELTGETGIQDF</sequence>
<dbReference type="InterPro" id="IPR018613">
    <property type="entry name" value="Ccdc97-like"/>
</dbReference>
<reference key="1">
    <citation type="journal article" date="2014" name="PLoS Genet.">
        <title>Signature Gene Expression Reveals Novel Clues to the Molecular Mechanisms of Dimorphic Transition in Penicillium marneffei.</title>
        <authorList>
            <person name="Yang E."/>
            <person name="Wang G."/>
            <person name="Cai J."/>
            <person name="Woo P.C."/>
            <person name="Lau S.K."/>
            <person name="Yuen K.-Y."/>
            <person name="Chow W.-N."/>
            <person name="Lin X."/>
        </authorList>
    </citation>
    <scope>NUCLEOTIDE SEQUENCE [LARGE SCALE GENOMIC DNA]</scope>
    <source>
        <strain>PM1</strain>
    </source>
</reference>
<feature type="compositionally biased region" description="Basic and acidic residues" evidence="1">
    <location>
        <begin position="211"/>
        <end position="225"/>
    </location>
</feature>
<dbReference type="PANTHER" id="PTHR31840:SF1">
    <property type="entry name" value="COILED-COIL DOMAIN-CONTAINING PROTEIN 97"/>
    <property type="match status" value="1"/>
</dbReference>
<protein>
    <submittedName>
        <fullName evidence="3">Coiled-coil domain-containing protein 97</fullName>
    </submittedName>
</protein>
<dbReference type="HOGENOM" id="CLU_076914_0_0_1"/>
<feature type="compositionally biased region" description="Low complexity" evidence="1">
    <location>
        <begin position="11"/>
        <end position="24"/>
    </location>
</feature>
<gene>
    <name evidence="3" type="ORF">GQ26_0320550</name>
</gene>
<feature type="region of interest" description="Disordered" evidence="1">
    <location>
        <begin position="189"/>
        <end position="234"/>
    </location>
</feature>
<feature type="domain" description="CCD97-like C-terminal" evidence="2">
    <location>
        <begin position="155"/>
        <end position="206"/>
    </location>
</feature>
<dbReference type="Pfam" id="PF09747">
    <property type="entry name" value="CCD97-like_C"/>
    <property type="match status" value="1"/>
</dbReference>
<feature type="region of interest" description="Disordered" evidence="1">
    <location>
        <begin position="1"/>
        <end position="36"/>
    </location>
</feature>
<feature type="compositionally biased region" description="Acidic residues" evidence="1">
    <location>
        <begin position="189"/>
        <end position="210"/>
    </location>
</feature>
<evidence type="ECO:0000313" key="3">
    <source>
        <dbReference type="EMBL" id="KFX43836.1"/>
    </source>
</evidence>
<proteinExistence type="predicted"/>
<evidence type="ECO:0000256" key="1">
    <source>
        <dbReference type="SAM" id="MobiDB-lite"/>
    </source>
</evidence>
<dbReference type="InterPro" id="IPR040233">
    <property type="entry name" value="CCD97-like_C"/>
</dbReference>
<comment type="caution">
    <text evidence="3">The sequence shown here is derived from an EMBL/GenBank/DDBJ whole genome shotgun (WGS) entry which is preliminary data.</text>
</comment>
<accession>A0A093VAV7</accession>
<dbReference type="AlphaFoldDB" id="A0A093VAV7"/>
<dbReference type="EMBL" id="JPOX01000032">
    <property type="protein sequence ID" value="KFX43836.1"/>
    <property type="molecule type" value="Genomic_DNA"/>
</dbReference>
<dbReference type="eggNOG" id="ENOG502SFGZ">
    <property type="taxonomic scope" value="Eukaryota"/>
</dbReference>
<name>A0A093VAV7_TALMA</name>
<reference evidence="3" key="2">
    <citation type="journal article" date="2014" name="PLoS Genet.">
        <title>Signature gene expression reveals novel clues to the molecular mechanisms of dimorphic transition in Penicillium marneffei.</title>
        <authorList>
            <person name="Yang E."/>
            <person name="Wang G."/>
            <person name="Cai J."/>
            <person name="Woo P.C."/>
            <person name="Lau S.K."/>
            <person name="Yuen K.-Y."/>
            <person name="Chow W.-N."/>
            <person name="Lin X."/>
        </authorList>
    </citation>
    <scope>NUCLEOTIDE SEQUENCE</scope>
    <source>
        <strain evidence="3">PM1</strain>
    </source>
</reference>
<organism evidence="3">
    <name type="scientific">Talaromyces marneffei PM1</name>
    <dbReference type="NCBI Taxonomy" id="1077442"/>
    <lineage>
        <taxon>Eukaryota</taxon>
        <taxon>Fungi</taxon>
        <taxon>Dikarya</taxon>
        <taxon>Ascomycota</taxon>
        <taxon>Pezizomycotina</taxon>
        <taxon>Eurotiomycetes</taxon>
        <taxon>Eurotiomycetidae</taxon>
        <taxon>Eurotiales</taxon>
        <taxon>Trichocomaceae</taxon>
        <taxon>Talaromyces</taxon>
        <taxon>Talaromyces sect. Talaromyces</taxon>
    </lineage>
</organism>
<evidence type="ECO:0000259" key="2">
    <source>
        <dbReference type="Pfam" id="PF09747"/>
    </source>
</evidence>